<evidence type="ECO:0000313" key="3">
    <source>
        <dbReference type="EMBL" id="PGH31964.1"/>
    </source>
</evidence>
<organism evidence="3 4">
    <name type="scientific">[Emmonsia] crescens</name>
    <dbReference type="NCBI Taxonomy" id="73230"/>
    <lineage>
        <taxon>Eukaryota</taxon>
        <taxon>Fungi</taxon>
        <taxon>Dikarya</taxon>
        <taxon>Ascomycota</taxon>
        <taxon>Pezizomycotina</taxon>
        <taxon>Eurotiomycetes</taxon>
        <taxon>Eurotiomycetidae</taxon>
        <taxon>Onygenales</taxon>
        <taxon>Ajellomycetaceae</taxon>
        <taxon>Emergomyces</taxon>
    </lineage>
</organism>
<feature type="domain" description="HNH nuclease" evidence="2">
    <location>
        <begin position="133"/>
        <end position="222"/>
    </location>
</feature>
<evidence type="ECO:0000313" key="4">
    <source>
        <dbReference type="Proteomes" id="UP000226031"/>
    </source>
</evidence>
<gene>
    <name evidence="3" type="ORF">GX50_05229</name>
</gene>
<reference evidence="3 4" key="1">
    <citation type="submission" date="2017-10" db="EMBL/GenBank/DDBJ databases">
        <title>Comparative genomics in systemic dimorphic fungi from Ajellomycetaceae.</title>
        <authorList>
            <person name="Munoz J.F."/>
            <person name="Mcewen J.G."/>
            <person name="Clay O.K."/>
            <person name="Cuomo C.A."/>
        </authorList>
    </citation>
    <scope>NUCLEOTIDE SEQUENCE [LARGE SCALE GENOMIC DNA]</scope>
    <source>
        <strain evidence="3 4">UAMH4076</strain>
    </source>
</reference>
<dbReference type="InterPro" id="IPR003615">
    <property type="entry name" value="HNH_nuc"/>
</dbReference>
<evidence type="ECO:0000259" key="2">
    <source>
        <dbReference type="Pfam" id="PF13391"/>
    </source>
</evidence>
<dbReference type="Proteomes" id="UP000226031">
    <property type="component" value="Unassembled WGS sequence"/>
</dbReference>
<comment type="caution">
    <text evidence="3">The sequence shown here is derived from an EMBL/GenBank/DDBJ whole genome shotgun (WGS) entry which is preliminary data.</text>
</comment>
<sequence>MASEMDVDASVRPRSNTVIHRPDEIYNMPNPERMSLLAELQDAMGTVQVPAPFWACLQVCEISQLHLLVETARSSPLSVSLLSESCASIPLKWMQRIPKESSSNPSHSSNPSFRRTRLSSAVKLAQERDKFSCVLTKDIIYEVAHIYPNCLINPRRSTLLEESVPGFWRLLQFFWGPDRLSQWRAELFKDPENPTKASDGCFNVMCLRDDLHTRWTKGHFALRPVSLSEDKSKLVVELYWQPKPSHTFRDMVNIVETPASSKDLEGYQGRFLIDVEGSPVSVKSGYSFTLTTNDPETHPLPSFSLLEMQWHLTRIVAMCGAADIYDEVYTDDDDDADDLPRVAAEERPMSRTEVLNWVQSTISSSSDDNDDNNDDDNDDHDDDDKPHYSAPTSADVSPLKNRDVREDAGSEVAENLS</sequence>
<feature type="compositionally biased region" description="Acidic residues" evidence="1">
    <location>
        <begin position="367"/>
        <end position="382"/>
    </location>
</feature>
<feature type="region of interest" description="Disordered" evidence="1">
    <location>
        <begin position="361"/>
        <end position="417"/>
    </location>
</feature>
<protein>
    <recommendedName>
        <fullName evidence="2">HNH nuclease domain-containing protein</fullName>
    </recommendedName>
</protein>
<dbReference type="AlphaFoldDB" id="A0A2B7Z6F5"/>
<evidence type="ECO:0000256" key="1">
    <source>
        <dbReference type="SAM" id="MobiDB-lite"/>
    </source>
</evidence>
<dbReference type="VEuPathDB" id="FungiDB:EMCG_01751"/>
<accession>A0A2B7Z6F5</accession>
<dbReference type="Pfam" id="PF13391">
    <property type="entry name" value="HNH_2"/>
    <property type="match status" value="1"/>
</dbReference>
<name>A0A2B7Z6F5_9EURO</name>
<keyword evidence="4" id="KW-1185">Reference proteome</keyword>
<dbReference type="EMBL" id="PDND01000108">
    <property type="protein sequence ID" value="PGH31964.1"/>
    <property type="molecule type" value="Genomic_DNA"/>
</dbReference>
<proteinExistence type="predicted"/>